<organism evidence="1 2">
    <name type="scientific">Anaerostipes hadrus</name>
    <dbReference type="NCBI Taxonomy" id="649756"/>
    <lineage>
        <taxon>Bacteria</taxon>
        <taxon>Bacillati</taxon>
        <taxon>Bacillota</taxon>
        <taxon>Clostridia</taxon>
        <taxon>Lachnospirales</taxon>
        <taxon>Lachnospiraceae</taxon>
        <taxon>Anaerostipes</taxon>
    </lineage>
</organism>
<protein>
    <submittedName>
        <fullName evidence="1">Uncharacterized protein</fullName>
    </submittedName>
</protein>
<dbReference type="AlphaFoldDB" id="A0A173TNP2"/>
<gene>
    <name evidence="1" type="ORF">ERS852425_02198</name>
</gene>
<accession>A0A173TNP2</accession>
<reference evidence="1 2" key="1">
    <citation type="submission" date="2015-09" db="EMBL/GenBank/DDBJ databases">
        <authorList>
            <consortium name="Pathogen Informatics"/>
        </authorList>
    </citation>
    <scope>NUCLEOTIDE SEQUENCE [LARGE SCALE GENOMIC DNA]</scope>
    <source>
        <strain evidence="1 2">2789STDY5608868</strain>
    </source>
</reference>
<dbReference type="EMBL" id="CYXT01000017">
    <property type="protein sequence ID" value="CUN03627.1"/>
    <property type="molecule type" value="Genomic_DNA"/>
</dbReference>
<dbReference type="Proteomes" id="UP000095598">
    <property type="component" value="Unassembled WGS sequence"/>
</dbReference>
<evidence type="ECO:0000313" key="1">
    <source>
        <dbReference type="EMBL" id="CUN03627.1"/>
    </source>
</evidence>
<proteinExistence type="predicted"/>
<name>A0A173TNP2_ANAHA</name>
<sequence>MKEKEILVFIRPAYIRDAQAQVSGSPLKRKTKNDYESHEYESTWVEIKCPALVADYYDISLEEAKKCTREQYPCLDEESFDKIFEFRVF</sequence>
<evidence type="ECO:0000313" key="2">
    <source>
        <dbReference type="Proteomes" id="UP000095598"/>
    </source>
</evidence>
<dbReference type="RefSeq" id="WP_044920695.1">
    <property type="nucleotide sequence ID" value="NZ_CYXT01000017.1"/>
</dbReference>